<dbReference type="PANTHER" id="PTHR33491">
    <property type="entry name" value="OSJNBA0016N04.9 PROTEIN"/>
    <property type="match status" value="1"/>
</dbReference>
<dbReference type="Pfam" id="PF13947">
    <property type="entry name" value="GUB_WAK_bind"/>
    <property type="match status" value="1"/>
</dbReference>
<dbReference type="GO" id="GO:0004674">
    <property type="term" value="F:protein serine/threonine kinase activity"/>
    <property type="evidence" value="ECO:0007669"/>
    <property type="project" value="UniProtKB-KW"/>
</dbReference>
<evidence type="ECO:0000256" key="10">
    <source>
        <dbReference type="ARBA" id="ARBA00023180"/>
    </source>
</evidence>
<keyword evidence="6" id="KW-0418">Kinase</keyword>
<evidence type="ECO:0000256" key="11">
    <source>
        <dbReference type="SAM" id="SignalP"/>
    </source>
</evidence>
<keyword evidence="7" id="KW-1133">Transmembrane helix</keyword>
<evidence type="ECO:0000259" key="12">
    <source>
        <dbReference type="Pfam" id="PF08488"/>
    </source>
</evidence>
<evidence type="ECO:0000256" key="9">
    <source>
        <dbReference type="ARBA" id="ARBA00023157"/>
    </source>
</evidence>
<dbReference type="InterPro" id="IPR025287">
    <property type="entry name" value="WAK_GUB"/>
</dbReference>
<dbReference type="InterPro" id="IPR013695">
    <property type="entry name" value="WAK"/>
</dbReference>
<feature type="chain" id="PRO_5035943174" description="Wall-associated receptor kinase galacturonan-binding domain-containing protein" evidence="11">
    <location>
        <begin position="27"/>
        <end position="330"/>
    </location>
</feature>
<comment type="subcellular location">
    <subcellularLocation>
        <location evidence="1">Membrane</location>
        <topology evidence="1">Single-pass type I membrane protein</topology>
    </subcellularLocation>
</comment>
<feature type="domain" description="Wall-associated receptor kinase galacturonan-binding" evidence="13">
    <location>
        <begin position="28"/>
        <end position="74"/>
    </location>
</feature>
<evidence type="ECO:0000256" key="6">
    <source>
        <dbReference type="ARBA" id="ARBA00022777"/>
    </source>
</evidence>
<evidence type="ECO:0000256" key="8">
    <source>
        <dbReference type="ARBA" id="ARBA00023136"/>
    </source>
</evidence>
<dbReference type="EMBL" id="QGKX02001521">
    <property type="protein sequence ID" value="KAF3511504.1"/>
    <property type="molecule type" value="Genomic_DNA"/>
</dbReference>
<keyword evidence="10" id="KW-0325">Glycoprotein</keyword>
<evidence type="ECO:0000256" key="5">
    <source>
        <dbReference type="ARBA" id="ARBA00022729"/>
    </source>
</evidence>
<accession>A0A8S9P282</accession>
<evidence type="ECO:0000256" key="4">
    <source>
        <dbReference type="ARBA" id="ARBA00022692"/>
    </source>
</evidence>
<reference evidence="14" key="1">
    <citation type="submission" date="2019-12" db="EMBL/GenBank/DDBJ databases">
        <title>Genome sequencing and annotation of Brassica cretica.</title>
        <authorList>
            <person name="Studholme D.J."/>
            <person name="Sarris P."/>
        </authorList>
    </citation>
    <scope>NUCLEOTIDE SEQUENCE</scope>
    <source>
        <strain evidence="14">PFS-109/04</strain>
        <tissue evidence="14">Leaf</tissue>
    </source>
</reference>
<dbReference type="GO" id="GO:0016020">
    <property type="term" value="C:membrane"/>
    <property type="evidence" value="ECO:0007669"/>
    <property type="project" value="UniProtKB-SubCell"/>
</dbReference>
<feature type="signal peptide" evidence="11">
    <location>
        <begin position="1"/>
        <end position="26"/>
    </location>
</feature>
<evidence type="ECO:0000256" key="7">
    <source>
        <dbReference type="ARBA" id="ARBA00022989"/>
    </source>
</evidence>
<keyword evidence="4" id="KW-0812">Transmembrane</keyword>
<keyword evidence="2" id="KW-0723">Serine/threonine-protein kinase</keyword>
<dbReference type="Pfam" id="PF08488">
    <property type="entry name" value="WAK"/>
    <property type="match status" value="1"/>
</dbReference>
<keyword evidence="9" id="KW-1015">Disulfide bond</keyword>
<dbReference type="Proteomes" id="UP000712600">
    <property type="component" value="Unassembled WGS sequence"/>
</dbReference>
<keyword evidence="3" id="KW-0808">Transferase</keyword>
<keyword evidence="8" id="KW-0472">Membrane</keyword>
<sequence length="330" mass="36144">MSHESIFSLLILLTILLLMNFDSASSSCRKKCGTVEIPFPFGIGKGCYFNEWYAIKCVNNKTTFLSVARKEVVYISLPVEYRIQGFDSYGSVYIKNPITSKGCSSNDEEDASLLDLTDSPFYVSYKNTLIAVGCNMRASLETAETSMVGCTSTCGTTTQQLSPTPIQNYLAYASCKVKKWKTGVQSSRCDAGSTENQTVCNGIGCCQASMPDELQQLVGVTIDDNTTTSGGCKVALLTDDPFIFEDISDPRHLHVKGYSTVELGWFIHTTNYSFIGSLGCVITDKFNSTQPSYRRNCTCSYLADINYYASCACNKGYRGNPYVPGGCKGQ</sequence>
<keyword evidence="5 11" id="KW-0732">Signal</keyword>
<name>A0A8S9P282_BRACR</name>
<feature type="domain" description="Wall-associated receptor kinase" evidence="12">
    <location>
        <begin position="198"/>
        <end position="274"/>
    </location>
</feature>
<evidence type="ECO:0000256" key="3">
    <source>
        <dbReference type="ARBA" id="ARBA00022679"/>
    </source>
</evidence>
<gene>
    <name evidence="14" type="ORF">F2Q69_00002911</name>
</gene>
<evidence type="ECO:0000259" key="13">
    <source>
        <dbReference type="Pfam" id="PF13947"/>
    </source>
</evidence>
<comment type="caution">
    <text evidence="14">The sequence shown here is derived from an EMBL/GenBank/DDBJ whole genome shotgun (WGS) entry which is preliminary data.</text>
</comment>
<evidence type="ECO:0000313" key="15">
    <source>
        <dbReference type="Proteomes" id="UP000712600"/>
    </source>
</evidence>
<evidence type="ECO:0008006" key="16">
    <source>
        <dbReference type="Google" id="ProtNLM"/>
    </source>
</evidence>
<evidence type="ECO:0000256" key="2">
    <source>
        <dbReference type="ARBA" id="ARBA00022527"/>
    </source>
</evidence>
<dbReference type="GO" id="GO:0030247">
    <property type="term" value="F:polysaccharide binding"/>
    <property type="evidence" value="ECO:0007669"/>
    <property type="project" value="InterPro"/>
</dbReference>
<evidence type="ECO:0000256" key="1">
    <source>
        <dbReference type="ARBA" id="ARBA00004479"/>
    </source>
</evidence>
<evidence type="ECO:0000313" key="14">
    <source>
        <dbReference type="EMBL" id="KAF3511504.1"/>
    </source>
</evidence>
<dbReference type="AlphaFoldDB" id="A0A8S9P282"/>
<protein>
    <recommendedName>
        <fullName evidence="16">Wall-associated receptor kinase galacturonan-binding domain-containing protein</fullName>
    </recommendedName>
</protein>
<organism evidence="14 15">
    <name type="scientific">Brassica cretica</name>
    <name type="common">Mustard</name>
    <dbReference type="NCBI Taxonomy" id="69181"/>
    <lineage>
        <taxon>Eukaryota</taxon>
        <taxon>Viridiplantae</taxon>
        <taxon>Streptophyta</taxon>
        <taxon>Embryophyta</taxon>
        <taxon>Tracheophyta</taxon>
        <taxon>Spermatophyta</taxon>
        <taxon>Magnoliopsida</taxon>
        <taxon>eudicotyledons</taxon>
        <taxon>Gunneridae</taxon>
        <taxon>Pentapetalae</taxon>
        <taxon>rosids</taxon>
        <taxon>malvids</taxon>
        <taxon>Brassicales</taxon>
        <taxon>Brassicaceae</taxon>
        <taxon>Brassiceae</taxon>
        <taxon>Brassica</taxon>
    </lineage>
</organism>
<proteinExistence type="predicted"/>